<dbReference type="AlphaFoldDB" id="A0A6N3DPL6"/>
<organism evidence="1">
    <name type="scientific">Flavonifractor plautii</name>
    <name type="common">Fusobacterium plautii</name>
    <dbReference type="NCBI Taxonomy" id="292800"/>
    <lineage>
        <taxon>Bacteria</taxon>
        <taxon>Bacillati</taxon>
        <taxon>Bacillota</taxon>
        <taxon>Clostridia</taxon>
        <taxon>Eubacteriales</taxon>
        <taxon>Oscillospiraceae</taxon>
        <taxon>Flavonifractor</taxon>
    </lineage>
</organism>
<name>A0A6N3DPL6_FLAPL</name>
<accession>A0A6N3DPL6</accession>
<evidence type="ECO:0000313" key="1">
    <source>
        <dbReference type="EMBL" id="VYU30125.1"/>
    </source>
</evidence>
<sequence>MRNALKAPQVKHYIDWLRRIEYRSATCQFSYDDLTYQKIDELYQLLDRIKPNCANGAVELWLQVDRGSIDDFGNYEEFRASGEVDTYEEFYSWWTAEFPDEVEWINFTAIEDQEIGYRMIYLGQHSVLEMDSRKEKSFPHDISEFSCWLVDAVSQAIHQIEAGTYNEMLERNLPPQHRTGTIRRSKLWEVWPEHKADFFEDLSQKDIDEFLSVASDFLPAGSQRLTEMTANYFFSCCALGYRANQYPGGDKLPRDQYRQHADGRDDGLLDITPDSPQAFSLWYHNREKIGGHPWEVCRGGNSTHISLYVQEDVSGYSLQLAGSSWTRTIETVRFFLALYRAGCPVTIREAEMLKSRLIGSEQIGIVPKGIVPCYCHSLFEGEKVIDFMNLPSEDRDVFAAQCMWKPVKKAYLKDEVVDGLLHK</sequence>
<protein>
    <submittedName>
        <fullName evidence="1">Uncharacterized protein</fullName>
    </submittedName>
</protein>
<reference evidence="1" key="1">
    <citation type="submission" date="2019-11" db="EMBL/GenBank/DDBJ databases">
        <authorList>
            <person name="Feng L."/>
        </authorList>
    </citation>
    <scope>NUCLEOTIDE SEQUENCE</scope>
    <source>
        <strain evidence="1">FplautiiLFYP42</strain>
    </source>
</reference>
<dbReference type="RefSeq" id="WP_156621595.1">
    <property type="nucleotide sequence ID" value="NZ_CACRUB010000031.1"/>
</dbReference>
<gene>
    <name evidence="1" type="ORF">FPLFYP42_01860</name>
</gene>
<dbReference type="EMBL" id="CACRUB010000031">
    <property type="protein sequence ID" value="VYU30125.1"/>
    <property type="molecule type" value="Genomic_DNA"/>
</dbReference>
<proteinExistence type="predicted"/>